<dbReference type="PANTHER" id="PTHR30575">
    <property type="entry name" value="PEPTIDASE M20"/>
    <property type="match status" value="1"/>
</dbReference>
<gene>
    <name evidence="2" type="ORF">CIL05_17245</name>
</gene>
<dbReference type="InterPro" id="IPR052030">
    <property type="entry name" value="Peptidase_M20/M20A_hydrolases"/>
</dbReference>
<comment type="similarity">
    <text evidence="1">Belongs to the peptidase M20A family.</text>
</comment>
<dbReference type="Gene3D" id="3.40.630.10">
    <property type="entry name" value="Zn peptidases"/>
    <property type="match status" value="1"/>
</dbReference>
<dbReference type="GO" id="GO:0016805">
    <property type="term" value="F:dipeptidase activity"/>
    <property type="evidence" value="ECO:0007669"/>
    <property type="project" value="InterPro"/>
</dbReference>
<sequence length="395" mass="43487">MEEIKKYYDDYLDSRLDELWDIAKYVHSNPELGYQEEKACQIQCEFLRENGFKVEENLGGLPTAYKAVYQYEPGDLTIAVVSEYDALPEIGHACGHNLICTAALGTAIETKKYMEDQKIPGTLVVMGTPAEESGGGKIKLLEKNAWDGIDAILFMHPTSDTTRLAGECMSSTSIQIEFRGKSAHAASHPANGINALSAANLYFVATGLMRQHAKSDLRLSGIIEDGGKTPSLIPNFASVKGSVSCFKSNDLEDYIERVRKCAEGAALATGCEANIEFTPGYLGRVPNETLSEVCRKELNSIDEPVMDGMPFDYGGEDLGNVSRVIPICNPYVTIFPDYKISNHTEQFRDLANSSAGKRCIQVSSKAMARTAMELFRNPKTVEDAKIELSERMKNE</sequence>
<dbReference type="Gene3D" id="3.30.70.360">
    <property type="match status" value="1"/>
</dbReference>
<keyword evidence="3" id="KW-1185">Reference proteome</keyword>
<evidence type="ECO:0000313" key="2">
    <source>
        <dbReference type="EMBL" id="PAV28378.1"/>
    </source>
</evidence>
<comment type="caution">
    <text evidence="2">The sequence shown here is derived from an EMBL/GenBank/DDBJ whole genome shotgun (WGS) entry which is preliminary data.</text>
</comment>
<evidence type="ECO:0000313" key="3">
    <source>
        <dbReference type="Proteomes" id="UP000218887"/>
    </source>
</evidence>
<dbReference type="InterPro" id="IPR017439">
    <property type="entry name" value="Amidohydrolase"/>
</dbReference>
<dbReference type="EMBL" id="NPOA01000013">
    <property type="protein sequence ID" value="PAV28378.1"/>
    <property type="molecule type" value="Genomic_DNA"/>
</dbReference>
<dbReference type="InterPro" id="IPR002933">
    <property type="entry name" value="Peptidase_M20"/>
</dbReference>
<evidence type="ECO:0000256" key="1">
    <source>
        <dbReference type="PIRNR" id="PIRNR037226"/>
    </source>
</evidence>
<dbReference type="SUPFAM" id="SSF55031">
    <property type="entry name" value="Bacterial exopeptidase dimerisation domain"/>
    <property type="match status" value="1"/>
</dbReference>
<protein>
    <recommendedName>
        <fullName evidence="1">Peptidase M20 domain-containing protein 2</fullName>
    </recommendedName>
</protein>
<dbReference type="SUPFAM" id="SSF53187">
    <property type="entry name" value="Zn-dependent exopeptidases"/>
    <property type="match status" value="1"/>
</dbReference>
<dbReference type="GO" id="GO:0046657">
    <property type="term" value="P:folic acid catabolic process"/>
    <property type="evidence" value="ECO:0007669"/>
    <property type="project" value="TreeGrafter"/>
</dbReference>
<accession>A0A2A2IAG8</accession>
<organism evidence="2 3">
    <name type="scientific">Virgibacillus profundi</name>
    <dbReference type="NCBI Taxonomy" id="2024555"/>
    <lineage>
        <taxon>Bacteria</taxon>
        <taxon>Bacillati</taxon>
        <taxon>Bacillota</taxon>
        <taxon>Bacilli</taxon>
        <taxon>Bacillales</taxon>
        <taxon>Bacillaceae</taxon>
        <taxon>Virgibacillus</taxon>
    </lineage>
</organism>
<dbReference type="PANTHER" id="PTHR30575:SF0">
    <property type="entry name" value="XAA-ARG DIPEPTIDASE"/>
    <property type="match status" value="1"/>
</dbReference>
<dbReference type="InterPro" id="IPR036264">
    <property type="entry name" value="Bact_exopeptidase_dim_dom"/>
</dbReference>
<dbReference type="CDD" id="cd05672">
    <property type="entry name" value="M20_ACY1L2-like"/>
    <property type="match status" value="1"/>
</dbReference>
<dbReference type="Pfam" id="PF01546">
    <property type="entry name" value="Peptidase_M20"/>
    <property type="match status" value="1"/>
</dbReference>
<dbReference type="PIRSF" id="PIRSF037226">
    <property type="entry name" value="Amidohydrolase_ACY1L2_prd"/>
    <property type="match status" value="1"/>
</dbReference>
<name>A0A2A2IAG8_9BACI</name>
<dbReference type="InterPro" id="IPR017144">
    <property type="entry name" value="Xaa-Arg_dipeptidase"/>
</dbReference>
<dbReference type="OrthoDB" id="9781032at2"/>
<dbReference type="AlphaFoldDB" id="A0A2A2IAG8"/>
<reference evidence="2 3" key="1">
    <citation type="submission" date="2017-08" db="EMBL/GenBank/DDBJ databases">
        <title>Virgibacillus indicus sp. nov. and Virgibacillus profoundi sp. nov, two moderately halophilic bacteria isolated from marine sediment by using the Microfluidic Streak Plate.</title>
        <authorList>
            <person name="Xu B."/>
            <person name="Hu B."/>
            <person name="Wang J."/>
            <person name="Zhu Y."/>
            <person name="Huang L."/>
            <person name="Du W."/>
            <person name="Huang Y."/>
        </authorList>
    </citation>
    <scope>NUCLEOTIDE SEQUENCE [LARGE SCALE GENOMIC DNA]</scope>
    <source>
        <strain evidence="2 3">IO3-P3-H5</strain>
    </source>
</reference>
<proteinExistence type="inferred from homology"/>
<dbReference type="GO" id="GO:0071713">
    <property type="term" value="F:para-aminobenzoyl-glutamate hydrolase activity"/>
    <property type="evidence" value="ECO:0007669"/>
    <property type="project" value="TreeGrafter"/>
</dbReference>
<dbReference type="NCBIfam" id="TIGR01891">
    <property type="entry name" value="amidohydrolases"/>
    <property type="match status" value="1"/>
</dbReference>
<dbReference type="Proteomes" id="UP000218887">
    <property type="component" value="Unassembled WGS sequence"/>
</dbReference>
<dbReference type="GO" id="GO:0005737">
    <property type="term" value="C:cytoplasm"/>
    <property type="evidence" value="ECO:0007669"/>
    <property type="project" value="TreeGrafter"/>
</dbReference>
<dbReference type="RefSeq" id="WP_095656794.1">
    <property type="nucleotide sequence ID" value="NZ_NPOA01000013.1"/>
</dbReference>